<protein>
    <submittedName>
        <fullName evidence="2">Uncharacterized protein</fullName>
    </submittedName>
</protein>
<reference evidence="2 3" key="1">
    <citation type="journal article" date="2016" name="Nat. Commun.">
        <title>Ectomycorrhizal ecology is imprinted in the genome of the dominant symbiotic fungus Cenococcum geophilum.</title>
        <authorList>
            <consortium name="DOE Joint Genome Institute"/>
            <person name="Peter M."/>
            <person name="Kohler A."/>
            <person name="Ohm R.A."/>
            <person name="Kuo A."/>
            <person name="Krutzmann J."/>
            <person name="Morin E."/>
            <person name="Arend M."/>
            <person name="Barry K.W."/>
            <person name="Binder M."/>
            <person name="Choi C."/>
            <person name="Clum A."/>
            <person name="Copeland A."/>
            <person name="Grisel N."/>
            <person name="Haridas S."/>
            <person name="Kipfer T."/>
            <person name="LaButti K."/>
            <person name="Lindquist E."/>
            <person name="Lipzen A."/>
            <person name="Maire R."/>
            <person name="Meier B."/>
            <person name="Mihaltcheva S."/>
            <person name="Molinier V."/>
            <person name="Murat C."/>
            <person name="Poggeler S."/>
            <person name="Quandt C.A."/>
            <person name="Sperisen C."/>
            <person name="Tritt A."/>
            <person name="Tisserant E."/>
            <person name="Crous P.W."/>
            <person name="Henrissat B."/>
            <person name="Nehls U."/>
            <person name="Egli S."/>
            <person name="Spatafora J.W."/>
            <person name="Grigoriev I.V."/>
            <person name="Martin F.M."/>
        </authorList>
    </citation>
    <scope>NUCLEOTIDE SEQUENCE [LARGE SCALE GENOMIC DNA]</scope>
    <source>
        <strain evidence="2 3">CBS 207.34</strain>
    </source>
</reference>
<proteinExistence type="predicted"/>
<accession>A0A8E2ESV1</accession>
<gene>
    <name evidence="2" type="ORF">AOQ84DRAFT_380802</name>
</gene>
<evidence type="ECO:0000313" key="3">
    <source>
        <dbReference type="Proteomes" id="UP000250140"/>
    </source>
</evidence>
<dbReference type="Proteomes" id="UP000250140">
    <property type="component" value="Unassembled WGS sequence"/>
</dbReference>
<dbReference type="EMBL" id="KV750564">
    <property type="protein sequence ID" value="OCL04225.1"/>
    <property type="molecule type" value="Genomic_DNA"/>
</dbReference>
<keyword evidence="3" id="KW-1185">Reference proteome</keyword>
<feature type="compositionally biased region" description="Basic residues" evidence="1">
    <location>
        <begin position="45"/>
        <end position="60"/>
    </location>
</feature>
<feature type="region of interest" description="Disordered" evidence="1">
    <location>
        <begin position="9"/>
        <end position="60"/>
    </location>
</feature>
<evidence type="ECO:0000313" key="2">
    <source>
        <dbReference type="EMBL" id="OCL04225.1"/>
    </source>
</evidence>
<dbReference type="AlphaFoldDB" id="A0A8E2ESV1"/>
<evidence type="ECO:0000256" key="1">
    <source>
        <dbReference type="SAM" id="MobiDB-lite"/>
    </source>
</evidence>
<sequence>MELTLIRIRGKRKSSRSIPGSYSSSTTSSIASSHATTPSFIASSKRARKSKSANAKPKYHHRKVRIESSTPCLEGMPIELIQAIFLYSMNLALPCSSRALATILSSEHVCLEFCMRAFYITRNKPENFSKLQSKLLQCKFLDWPFFLKYTRKAHHEVLTFPTEPCDQLYGDWFHGDQLCEKVTSETIHGPMDPGLLTNLIPRRIYPLGHFIGSNPGRLNYLGFARGFFIPEKLLHGPWTTEKASFLYSLVCLHGQIDLEGSLAGETAKEGLYDAIRQDCQRAVAALATILGSTKLLTTEALRVAVLERGCDEFIVRHLLFNAQIFSTMDFHDPTLWNWARQAEDLGNPKGFWLRDRLRMADYFNLSWWEEKELEMKGSKRLTSELVPLPYWGPGFNPLEVQQEYLIEVYRQHGRELELGLN</sequence>
<dbReference type="OrthoDB" id="1875589at2759"/>
<organism evidence="2 3">
    <name type="scientific">Glonium stellatum</name>
    <dbReference type="NCBI Taxonomy" id="574774"/>
    <lineage>
        <taxon>Eukaryota</taxon>
        <taxon>Fungi</taxon>
        <taxon>Dikarya</taxon>
        <taxon>Ascomycota</taxon>
        <taxon>Pezizomycotina</taxon>
        <taxon>Dothideomycetes</taxon>
        <taxon>Pleosporomycetidae</taxon>
        <taxon>Gloniales</taxon>
        <taxon>Gloniaceae</taxon>
        <taxon>Glonium</taxon>
    </lineage>
</organism>
<name>A0A8E2ESV1_9PEZI</name>
<feature type="compositionally biased region" description="Low complexity" evidence="1">
    <location>
        <begin position="16"/>
        <end position="44"/>
    </location>
</feature>